<dbReference type="OrthoDB" id="5599552at2759"/>
<sequence length="906" mass="99517">MASPQGEDRPDSLSQAPEVSNLEVRSTWSGNLDEPVDLRISLVARCVPSTKLQLLNVKSARISILKTQLIRLQSDELSDDNSSITSFPQSPLFGFSSDHDDPYEAHGLDVKGPNVADTETPTAIFDEAGSSTRRNTGNISGSPIATLALDASDHLPSLSGLRSNFAQCEDWMKLQRLRKRSAAAACLTDSESGSVKAEGLDRGEMQSGLASKTRTANVKFKQNAADDSKSLSGHPVTSTSNFGGRSNDALSLVPKPISQSERPEKGAVPDLMPEDPSTTASGIHVKELVDVFEVKGAATALEVGTDAGLTTTSGADHDIIQPATSPATSAFGFDQSGIDLLSTAESMLSVEHETESTFGVSNGIYGQPLGTARKPGSTQFSSAINQESLVDSSPGRVVTLGESKPGINPMACLLPKLAIPQIPQRKIDEKNNLTRDGDHHVHSLRQGEPEFDVSCGILFMKNPGNLQPATYKLIITISVSLREGKQRGWNELVIQGLPKLNSGECGFLLFRIPEKHGLEFRTTSLQRYKIVENCFMAEFSYTGGLVIPLRRCNRKFYGIVKDFTVHQEIRAEYVVTSDKHDCQPEVQVNYHAICSVRLHNRCFWAEKCCLRLSIDGGPERSFHSKLDSHKNGLEMIHISTQEGTPIGISSLEIICSPGDLEIFCVDWSVRLPQVRAISWLPRIYPASSMSCDRVRHQLRYTFENMESVSLFPTERSCGSEKEQSRSREIESTDQEESVAGMADLENLIQMPPTKSVQQLENREVKGFLRTMHFIKVILLVCMCMSYVLFIAFAFPWLNRVVKDAVVWPHEEMPTVTVAVDGPNMSQAGMIRSDINTWESKVGDSMATQDVEPAEEELIAIKSTDPDNGLEGPATEPALESSAERTLTFRDKIDYWLGWRGPVDHSQ</sequence>
<keyword evidence="2" id="KW-0472">Membrane</keyword>
<accession>A0A1R3RUM6</accession>
<dbReference type="AlphaFoldDB" id="A0A1R3RUM6"/>
<evidence type="ECO:0000313" key="4">
    <source>
        <dbReference type="Proteomes" id="UP000188318"/>
    </source>
</evidence>
<feature type="region of interest" description="Disordered" evidence="1">
    <location>
        <begin position="861"/>
        <end position="882"/>
    </location>
</feature>
<name>A0A1R3RUM6_ASPC5</name>
<evidence type="ECO:0000256" key="2">
    <source>
        <dbReference type="SAM" id="Phobius"/>
    </source>
</evidence>
<keyword evidence="2" id="KW-0812">Transmembrane</keyword>
<feature type="compositionally biased region" description="Basic and acidic residues" evidence="1">
    <location>
        <begin position="1"/>
        <end position="11"/>
    </location>
</feature>
<gene>
    <name evidence="3" type="ORF">ASPCADRAFT_128337</name>
</gene>
<feature type="region of interest" description="Disordered" evidence="1">
    <location>
        <begin position="714"/>
        <end position="736"/>
    </location>
</feature>
<keyword evidence="2" id="KW-1133">Transmembrane helix</keyword>
<feature type="region of interest" description="Disordered" evidence="1">
    <location>
        <begin position="183"/>
        <end position="279"/>
    </location>
</feature>
<feature type="compositionally biased region" description="Polar residues" evidence="1">
    <location>
        <begin position="12"/>
        <end position="24"/>
    </location>
</feature>
<dbReference type="OMA" id="SFKRHTL"/>
<feature type="compositionally biased region" description="Basic and acidic residues" evidence="1">
    <location>
        <begin position="717"/>
        <end position="730"/>
    </location>
</feature>
<keyword evidence="4" id="KW-1185">Reference proteome</keyword>
<proteinExistence type="predicted"/>
<dbReference type="VEuPathDB" id="FungiDB:ASPCADRAFT_128337"/>
<dbReference type="EMBL" id="KV907496">
    <property type="protein sequence ID" value="OOF98160.1"/>
    <property type="molecule type" value="Genomic_DNA"/>
</dbReference>
<evidence type="ECO:0000256" key="1">
    <source>
        <dbReference type="SAM" id="MobiDB-lite"/>
    </source>
</evidence>
<feature type="transmembrane region" description="Helical" evidence="2">
    <location>
        <begin position="776"/>
        <end position="797"/>
    </location>
</feature>
<feature type="compositionally biased region" description="Polar residues" evidence="1">
    <location>
        <begin position="235"/>
        <end position="244"/>
    </location>
</feature>
<feature type="region of interest" description="Disordered" evidence="1">
    <location>
        <begin position="1"/>
        <end position="24"/>
    </location>
</feature>
<protein>
    <submittedName>
        <fullName evidence="3">Uncharacterized protein</fullName>
    </submittedName>
</protein>
<evidence type="ECO:0000313" key="3">
    <source>
        <dbReference type="EMBL" id="OOF98160.1"/>
    </source>
</evidence>
<reference evidence="4" key="1">
    <citation type="journal article" date="2017" name="Genome Biol.">
        <title>Comparative genomics reveals high biological diversity and specific adaptations in the industrially and medically important fungal genus Aspergillus.</title>
        <authorList>
            <person name="de Vries R.P."/>
            <person name="Riley R."/>
            <person name="Wiebenga A."/>
            <person name="Aguilar-Osorio G."/>
            <person name="Amillis S."/>
            <person name="Uchima C.A."/>
            <person name="Anderluh G."/>
            <person name="Asadollahi M."/>
            <person name="Askin M."/>
            <person name="Barry K."/>
            <person name="Battaglia E."/>
            <person name="Bayram O."/>
            <person name="Benocci T."/>
            <person name="Braus-Stromeyer S.A."/>
            <person name="Caldana C."/>
            <person name="Canovas D."/>
            <person name="Cerqueira G.C."/>
            <person name="Chen F."/>
            <person name="Chen W."/>
            <person name="Choi C."/>
            <person name="Clum A."/>
            <person name="Dos Santos R.A."/>
            <person name="Damasio A.R."/>
            <person name="Diallinas G."/>
            <person name="Emri T."/>
            <person name="Fekete E."/>
            <person name="Flipphi M."/>
            <person name="Freyberg S."/>
            <person name="Gallo A."/>
            <person name="Gournas C."/>
            <person name="Habgood R."/>
            <person name="Hainaut M."/>
            <person name="Harispe M.L."/>
            <person name="Henrissat B."/>
            <person name="Hilden K.S."/>
            <person name="Hope R."/>
            <person name="Hossain A."/>
            <person name="Karabika E."/>
            <person name="Karaffa L."/>
            <person name="Karanyi Z."/>
            <person name="Krasevec N."/>
            <person name="Kuo A."/>
            <person name="Kusch H."/>
            <person name="LaButti K."/>
            <person name="Lagendijk E.L."/>
            <person name="Lapidus A."/>
            <person name="Levasseur A."/>
            <person name="Lindquist E."/>
            <person name="Lipzen A."/>
            <person name="Logrieco A.F."/>
            <person name="MacCabe A."/>
            <person name="Maekelae M.R."/>
            <person name="Malavazi I."/>
            <person name="Melin P."/>
            <person name="Meyer V."/>
            <person name="Mielnichuk N."/>
            <person name="Miskei M."/>
            <person name="Molnar A.P."/>
            <person name="Mule G."/>
            <person name="Ngan C.Y."/>
            <person name="Orejas M."/>
            <person name="Orosz E."/>
            <person name="Ouedraogo J.P."/>
            <person name="Overkamp K.M."/>
            <person name="Park H.-S."/>
            <person name="Perrone G."/>
            <person name="Piumi F."/>
            <person name="Punt P.J."/>
            <person name="Ram A.F."/>
            <person name="Ramon A."/>
            <person name="Rauscher S."/>
            <person name="Record E."/>
            <person name="Riano-Pachon D.M."/>
            <person name="Robert V."/>
            <person name="Roehrig J."/>
            <person name="Ruller R."/>
            <person name="Salamov A."/>
            <person name="Salih N.S."/>
            <person name="Samson R.A."/>
            <person name="Sandor E."/>
            <person name="Sanguinetti M."/>
            <person name="Schuetze T."/>
            <person name="Sepcic K."/>
            <person name="Shelest E."/>
            <person name="Sherlock G."/>
            <person name="Sophianopoulou V."/>
            <person name="Squina F.M."/>
            <person name="Sun H."/>
            <person name="Susca A."/>
            <person name="Todd R.B."/>
            <person name="Tsang A."/>
            <person name="Unkles S.E."/>
            <person name="van de Wiele N."/>
            <person name="van Rossen-Uffink D."/>
            <person name="Oliveira J.V."/>
            <person name="Vesth T.C."/>
            <person name="Visser J."/>
            <person name="Yu J.-H."/>
            <person name="Zhou M."/>
            <person name="Andersen M.R."/>
            <person name="Archer D.B."/>
            <person name="Baker S.E."/>
            <person name="Benoit I."/>
            <person name="Brakhage A.A."/>
            <person name="Braus G.H."/>
            <person name="Fischer R."/>
            <person name="Frisvad J.C."/>
            <person name="Goldman G.H."/>
            <person name="Houbraken J."/>
            <person name="Oakley B."/>
            <person name="Pocsi I."/>
            <person name="Scazzocchio C."/>
            <person name="Seiboth B."/>
            <person name="vanKuyk P.A."/>
            <person name="Wortman J."/>
            <person name="Dyer P.S."/>
            <person name="Grigoriev I.V."/>
        </authorList>
    </citation>
    <scope>NUCLEOTIDE SEQUENCE [LARGE SCALE GENOMIC DNA]</scope>
    <source>
        <strain evidence="4">ITEM 5010</strain>
    </source>
</reference>
<organism evidence="3 4">
    <name type="scientific">Aspergillus carbonarius (strain ITEM 5010)</name>
    <dbReference type="NCBI Taxonomy" id="602072"/>
    <lineage>
        <taxon>Eukaryota</taxon>
        <taxon>Fungi</taxon>
        <taxon>Dikarya</taxon>
        <taxon>Ascomycota</taxon>
        <taxon>Pezizomycotina</taxon>
        <taxon>Eurotiomycetes</taxon>
        <taxon>Eurotiomycetidae</taxon>
        <taxon>Eurotiales</taxon>
        <taxon>Aspergillaceae</taxon>
        <taxon>Aspergillus</taxon>
        <taxon>Aspergillus subgen. Circumdati</taxon>
    </lineage>
</organism>
<dbReference type="Proteomes" id="UP000188318">
    <property type="component" value="Unassembled WGS sequence"/>
</dbReference>